<protein>
    <submittedName>
        <fullName evidence="2">Amastin-like_surface_protein</fullName>
    </submittedName>
</protein>
<dbReference type="KEGG" id="lbz:LBRM_20_1070"/>
<evidence type="ECO:0000313" key="3">
    <source>
        <dbReference type="Proteomes" id="UP000319462"/>
    </source>
</evidence>
<dbReference type="KEGG" id="lbz:LBRM_20_1060"/>
<evidence type="ECO:0000313" key="2">
    <source>
        <dbReference type="EMBL" id="SYZ65171.1"/>
    </source>
</evidence>
<dbReference type="Pfam" id="PF07344">
    <property type="entry name" value="Amastin"/>
    <property type="match status" value="1"/>
</dbReference>
<organism evidence="2 3">
    <name type="scientific">Leishmania braziliensis MHOM/BR/75/M2904</name>
    <dbReference type="NCBI Taxonomy" id="420245"/>
    <lineage>
        <taxon>Eukaryota</taxon>
        <taxon>Discoba</taxon>
        <taxon>Euglenozoa</taxon>
        <taxon>Kinetoplastea</taxon>
        <taxon>Metakinetoplastina</taxon>
        <taxon>Trypanosomatida</taxon>
        <taxon>Trypanosomatidae</taxon>
        <taxon>Leishmaniinae</taxon>
        <taxon>Leishmania</taxon>
        <taxon>Leishmania braziliensis species complex</taxon>
    </lineage>
</organism>
<dbReference type="Proteomes" id="UP000319462">
    <property type="component" value="Chromosome 20"/>
</dbReference>
<dbReference type="RefSeq" id="XP_001564393.1">
    <property type="nucleotide sequence ID" value="XM_001564343.1"/>
</dbReference>
<dbReference type="RefSeq" id="XP_001564392.1">
    <property type="nucleotide sequence ID" value="XM_001564342.1"/>
</dbReference>
<accession>A0A3P3Z4L5</accession>
<dbReference type="PANTHER" id="PTHR33297">
    <property type="entry name" value="AMASTIN-LIKE SURFACE PROTEIN-LIKE PROTEIN-RELATED"/>
    <property type="match status" value="1"/>
</dbReference>
<feature type="transmembrane region" description="Helical" evidence="1">
    <location>
        <begin position="7"/>
        <end position="27"/>
    </location>
</feature>
<dbReference type="VEuPathDB" id="TriTrypDB:LbrM.20.1070"/>
<evidence type="ECO:0000256" key="1">
    <source>
        <dbReference type="SAM" id="Phobius"/>
    </source>
</evidence>
<sequence length="192" mass="21040">MEWTIPLLVYVVVQFIAFLLVLVATPLDMFRFKPQNPNFPGCLTLWGFTNSCGSVLYDSTLFEVWEGCPHHLSGFHAAEAFAIISILVYGAAFVLGVLMLFCRSILRWVCLGLNIVGAITVCIVWATIVGTFFNGEGDICPDLQSISNYGAGFGLFLAAWVLDILNIFVLLLSICTTVTTESGQVEQTEGKL</sequence>
<name>A0A3P3Z4L5_LEIBR</name>
<dbReference type="PANTHER" id="PTHR33297:SF4">
    <property type="entry name" value="AMASTIN"/>
    <property type="match status" value="1"/>
</dbReference>
<proteinExistence type="predicted"/>
<keyword evidence="1" id="KW-0812">Transmembrane</keyword>
<keyword evidence="1" id="KW-1133">Transmembrane helix</keyword>
<feature type="transmembrane region" description="Helical" evidence="1">
    <location>
        <begin position="80"/>
        <end position="101"/>
    </location>
</feature>
<reference evidence="2 3" key="1">
    <citation type="submission" date="2018-09" db="EMBL/GenBank/DDBJ databases">
        <authorList>
            <person name="Peiro R."/>
            <person name="Begona"/>
            <person name="Cbmso G."/>
            <person name="Lopez M."/>
            <person name="Gonzalez S."/>
        </authorList>
    </citation>
    <scope>NUCLEOTIDE SEQUENCE [LARGE SCALE GENOMIC DNA]</scope>
</reference>
<feature type="transmembrane region" description="Helical" evidence="1">
    <location>
        <begin position="108"/>
        <end position="133"/>
    </location>
</feature>
<dbReference type="AlphaFoldDB" id="A0A3P3Z4L5"/>
<dbReference type="InterPro" id="IPR009944">
    <property type="entry name" value="Amastin"/>
</dbReference>
<feature type="transmembrane region" description="Helical" evidence="1">
    <location>
        <begin position="153"/>
        <end position="174"/>
    </location>
</feature>
<dbReference type="VEuPathDB" id="TriTrypDB:LbrM.20.1060"/>
<gene>
    <name evidence="2" type="ORF">LBRM2904_20.2100</name>
</gene>
<keyword evidence="1" id="KW-0472">Membrane</keyword>
<dbReference type="EMBL" id="LS997619">
    <property type="protein sequence ID" value="SYZ65171.1"/>
    <property type="molecule type" value="Genomic_DNA"/>
</dbReference>